<gene>
    <name evidence="1" type="ORF">GGU10DRAFT_417427</name>
</gene>
<dbReference type="Pfam" id="PF06966">
    <property type="entry name" value="DUF1295"/>
    <property type="match status" value="1"/>
</dbReference>
<organism evidence="1 2">
    <name type="scientific">Lentinula aff. detonsa</name>
    <dbReference type="NCBI Taxonomy" id="2804958"/>
    <lineage>
        <taxon>Eukaryota</taxon>
        <taxon>Fungi</taxon>
        <taxon>Dikarya</taxon>
        <taxon>Basidiomycota</taxon>
        <taxon>Agaricomycotina</taxon>
        <taxon>Agaricomycetes</taxon>
        <taxon>Agaricomycetidae</taxon>
        <taxon>Agaricales</taxon>
        <taxon>Marasmiineae</taxon>
        <taxon>Omphalotaceae</taxon>
        <taxon>Lentinula</taxon>
    </lineage>
</organism>
<reference evidence="1" key="1">
    <citation type="submission" date="2022-08" db="EMBL/GenBank/DDBJ databases">
        <authorList>
            <consortium name="DOE Joint Genome Institute"/>
            <person name="Min B."/>
            <person name="Riley R."/>
            <person name="Sierra-Patev S."/>
            <person name="Naranjo-Ortiz M."/>
            <person name="Looney B."/>
            <person name="Konkel Z."/>
            <person name="Slot J.C."/>
            <person name="Sakamoto Y."/>
            <person name="Steenwyk J.L."/>
            <person name="Rokas A."/>
            <person name="Carro J."/>
            <person name="Camarero S."/>
            <person name="Ferreira P."/>
            <person name="Molpeceres G."/>
            <person name="Ruiz-Duenas F.J."/>
            <person name="Serrano A."/>
            <person name="Henrissat B."/>
            <person name="Drula E."/>
            <person name="Hughes K.W."/>
            <person name="Mata J.L."/>
            <person name="Ishikawa N.K."/>
            <person name="Vargas-Isla R."/>
            <person name="Ushijima S."/>
            <person name="Smith C.A."/>
            <person name="Ahrendt S."/>
            <person name="Andreopoulos W."/>
            <person name="He G."/>
            <person name="Labutti K."/>
            <person name="Lipzen A."/>
            <person name="Ng V."/>
            <person name="Sandor L."/>
            <person name="Barry K."/>
            <person name="Martinez A.T."/>
            <person name="Xiao Y."/>
            <person name="Gibbons J.G."/>
            <person name="Terashima K."/>
            <person name="Hibbett D.S."/>
            <person name="Grigoriev I.V."/>
        </authorList>
    </citation>
    <scope>NUCLEOTIDE SEQUENCE</scope>
    <source>
        <strain evidence="1">TFB10291</strain>
    </source>
</reference>
<evidence type="ECO:0000313" key="1">
    <source>
        <dbReference type="EMBL" id="KAJ3780285.1"/>
    </source>
</evidence>
<comment type="caution">
    <text evidence="1">The sequence shown here is derived from an EMBL/GenBank/DDBJ whole genome shotgun (WGS) entry which is preliminary data.</text>
</comment>
<sequence length="518" mass="57679">MSPRRIDSGLSCQQFIPRISPWGLSGRRNLLPSVDSGVPFVPFVPAGLEAQLPRNATGSSIAFSPRALVLLTLITLWMFRLSYNTFRRGLFSLKDEDYRWAVLRKQFDERRREDQCVVGWPAYLAVTRSGAGGIELVDTDYVLAVWVLGILAVEFTADKQQFVYQTYKSKKPTSRKLTLTLFALLLPWLGLRTLAEVSSLLVSEDTPVIPISRASRRFWWLICAVPVFAELVSSGRLGTINETVTGTPDNQVLSWDGIISAISGFVEWIFDVIGISSTSAAQDSSHFSFASFPANELTHFFPAIALSIPFVSSTAYTEAISSSTYPIWTSQEFIGVFVNERGVVETYNWGRDEEEGEGVGLGESESVATKDENRNQNRSACKYRALCKATVCCITANQSLQGNIDILNIPSNDDVEEEEFGDSLSSLPGSGLGPPTMQVYDPYRYIAQTSSYISDYKGLQSTEEKKDPNPVFAPILAKNFFVQAVQIALPSQEYVLIKEWMVWISVPENCTCWRTKNL</sequence>
<dbReference type="AlphaFoldDB" id="A0AA38KL15"/>
<proteinExistence type="predicted"/>
<dbReference type="EMBL" id="MU793810">
    <property type="protein sequence ID" value="KAJ3780285.1"/>
    <property type="molecule type" value="Genomic_DNA"/>
</dbReference>
<accession>A0AA38KL15</accession>
<protein>
    <submittedName>
        <fullName evidence="1">Uncharacterized protein</fullName>
    </submittedName>
</protein>
<name>A0AA38KL15_9AGAR</name>
<dbReference type="Proteomes" id="UP001163798">
    <property type="component" value="Unassembled WGS sequence"/>
</dbReference>
<dbReference type="InterPro" id="IPR010721">
    <property type="entry name" value="UstE-like"/>
</dbReference>
<keyword evidence="2" id="KW-1185">Reference proteome</keyword>
<evidence type="ECO:0000313" key="2">
    <source>
        <dbReference type="Proteomes" id="UP001163798"/>
    </source>
</evidence>